<dbReference type="PANTHER" id="PTHR47219">
    <property type="entry name" value="RAB GTPASE-ACTIVATING PROTEIN 1-LIKE"/>
    <property type="match status" value="1"/>
</dbReference>
<organism evidence="3 4">
    <name type="scientific">Pythium oligandrum</name>
    <name type="common">Mycoparasitic fungus</name>
    <dbReference type="NCBI Taxonomy" id="41045"/>
    <lineage>
        <taxon>Eukaryota</taxon>
        <taxon>Sar</taxon>
        <taxon>Stramenopiles</taxon>
        <taxon>Oomycota</taxon>
        <taxon>Peronosporomycetes</taxon>
        <taxon>Pythiales</taxon>
        <taxon>Pythiaceae</taxon>
        <taxon>Pythium</taxon>
    </lineage>
</organism>
<feature type="compositionally biased region" description="Low complexity" evidence="1">
    <location>
        <begin position="814"/>
        <end position="839"/>
    </location>
</feature>
<dbReference type="GO" id="GO:0031267">
    <property type="term" value="F:small GTPase binding"/>
    <property type="evidence" value="ECO:0007669"/>
    <property type="project" value="TreeGrafter"/>
</dbReference>
<dbReference type="PANTHER" id="PTHR47219:SF20">
    <property type="entry name" value="TBC1 DOMAIN FAMILY MEMBER 2B"/>
    <property type="match status" value="1"/>
</dbReference>
<evidence type="ECO:0000313" key="3">
    <source>
        <dbReference type="EMBL" id="TMW56283.1"/>
    </source>
</evidence>
<dbReference type="Gene3D" id="1.10.8.270">
    <property type="entry name" value="putative rabgap domain of human tbc1 domain family member 14 like domains"/>
    <property type="match status" value="2"/>
</dbReference>
<name>A0A8K1C4I5_PYTOL</name>
<reference evidence="3" key="1">
    <citation type="submission" date="2019-03" db="EMBL/GenBank/DDBJ databases">
        <title>Long read genome sequence of the mycoparasitic Pythium oligandrum ATCC 38472 isolated from sugarbeet rhizosphere.</title>
        <authorList>
            <person name="Gaulin E."/>
        </authorList>
    </citation>
    <scope>NUCLEOTIDE SEQUENCE</scope>
    <source>
        <strain evidence="3">ATCC 38472_TT</strain>
    </source>
</reference>
<dbReference type="PROSITE" id="PS50086">
    <property type="entry name" value="TBC_RABGAP"/>
    <property type="match status" value="2"/>
</dbReference>
<dbReference type="InterPro" id="IPR050302">
    <property type="entry name" value="Rab_GAP_TBC_domain"/>
</dbReference>
<dbReference type="Proteomes" id="UP000794436">
    <property type="component" value="Unassembled WGS sequence"/>
</dbReference>
<feature type="region of interest" description="Disordered" evidence="1">
    <location>
        <begin position="793"/>
        <end position="840"/>
    </location>
</feature>
<feature type="region of interest" description="Disordered" evidence="1">
    <location>
        <begin position="318"/>
        <end position="349"/>
    </location>
</feature>
<dbReference type="OrthoDB" id="294251at2759"/>
<dbReference type="Gene3D" id="1.10.472.80">
    <property type="entry name" value="Ypt/Rab-GAP domain of gyp1p, domain 3"/>
    <property type="match status" value="2"/>
</dbReference>
<feature type="region of interest" description="Disordered" evidence="1">
    <location>
        <begin position="951"/>
        <end position="991"/>
    </location>
</feature>
<evidence type="ECO:0000313" key="4">
    <source>
        <dbReference type="Proteomes" id="UP000794436"/>
    </source>
</evidence>
<gene>
    <name evidence="3" type="ORF">Poli38472_008931</name>
</gene>
<dbReference type="AlphaFoldDB" id="A0A8K1C4I5"/>
<feature type="region of interest" description="Disordered" evidence="1">
    <location>
        <begin position="379"/>
        <end position="399"/>
    </location>
</feature>
<feature type="compositionally biased region" description="Low complexity" evidence="1">
    <location>
        <begin position="448"/>
        <end position="472"/>
    </location>
</feature>
<comment type="caution">
    <text evidence="3">The sequence shown here is derived from an EMBL/GenBank/DDBJ whole genome shotgun (WGS) entry which is preliminary data.</text>
</comment>
<evidence type="ECO:0000256" key="1">
    <source>
        <dbReference type="SAM" id="MobiDB-lite"/>
    </source>
</evidence>
<feature type="domain" description="Rab-GAP TBC" evidence="2">
    <location>
        <begin position="511"/>
        <end position="695"/>
    </location>
</feature>
<protein>
    <recommendedName>
        <fullName evidence="2">Rab-GAP TBC domain-containing protein</fullName>
    </recommendedName>
</protein>
<feature type="compositionally biased region" description="Polar residues" evidence="1">
    <location>
        <begin position="958"/>
        <end position="976"/>
    </location>
</feature>
<dbReference type="GO" id="GO:0005096">
    <property type="term" value="F:GTPase activator activity"/>
    <property type="evidence" value="ECO:0007669"/>
    <property type="project" value="TreeGrafter"/>
</dbReference>
<accession>A0A8K1C4I5</accession>
<dbReference type="EMBL" id="SPLM01000146">
    <property type="protein sequence ID" value="TMW56283.1"/>
    <property type="molecule type" value="Genomic_DNA"/>
</dbReference>
<dbReference type="SUPFAM" id="SSF47923">
    <property type="entry name" value="Ypt/Rab-GAP domain of gyp1p"/>
    <property type="match status" value="4"/>
</dbReference>
<sequence>MDVRWAELKAEAKALAKDIGQSGRDHHSLAKPGPLLDAVRAQGIPAEHREWVWPILLHAHKQNLQRQSSSLATYNQLLEGVAEDKPEQHERSGLKQAHEMAMERFSHLNPFQERKIKRILLAYIKSKDGFYYCHGMVEICAVLSTFLSEEDAFWAFRLLLEVLLPKYHEESITDFQIDCLVLQELLERQDPALAEHLAVTGVTIQVLCTKWFFSFFAESMPFDLVCRLYDILLIDICCRRLSSKIIFSTAAAVFLYLSQMLQEMSDPSVIVEVMCEFCWSTLSDYSVAETFIDLVLFLHDRMLDEEIRGMRLKFKEQLEQEERARNPSKSISASPPKKNEKSRTLRSGKSQSIKLIIQWQKVDDDATVNAEQLQREEAKKIDARRTKRSPTLSTTEEDDSEVQLEIVATPTEKEVLAKVYQGIDKINRRRSRTSSLRNVQLLGDANTGLGSSPYPSRPLSLSGSVLSVVSSPRDQEELERASTLSDDEDASWEMLQQRGDPRPVVRRSLRGVPDEHRSWVWPVLLAQATEPKNFPRVFPYEDDADFDGLEQEVTKAIENDISRTRNLKESQYAPMRRVLKAFALRNRRVGYCQGMNELLAVFLQYLNEREALLGLSLLIETVLPSYHVDSMIGLHTDCAVMDTLLRQNDPELHAHLHTMGLNMEILCTKWLVTCFLTSLPPFCGLQVIDMLLARVREKRAGSRVLLGVGMSIFFTLRDSLLAAKDAGEILLAINEYFAQEMTKTRVEMESFLSFCHHVIDQLRPEIVDQFRLVHRDEVMERFAKFEAKKIEMRQQMDQVRARQQKGDSVPPSPTKSDTSANTSSSASGSAPTSSSSGTTVRHRKSFLSSYISMPLLGSSRGGSAAASNDDNPRDMYYQRVDVAVANRAFVDDLAKMDEQLEDLAELFVRGKIDEKEHACIKAQIVRKWCRGLNSPQSAMLRVQRVKAAFGDPNGIMESGNSSTGGSSPVHGSQSGNDDMGGPRTRKKSTVSLYGRMKKVKKSAIAIFKSTFE</sequence>
<proteinExistence type="predicted"/>
<dbReference type="InterPro" id="IPR000195">
    <property type="entry name" value="Rab-GAP-TBC_dom"/>
</dbReference>
<feature type="compositionally biased region" description="Low complexity" evidence="1">
    <location>
        <begin position="327"/>
        <end position="336"/>
    </location>
</feature>
<feature type="region of interest" description="Disordered" evidence="1">
    <location>
        <begin position="444"/>
        <end position="475"/>
    </location>
</feature>
<dbReference type="SMART" id="SM00164">
    <property type="entry name" value="TBC"/>
    <property type="match status" value="2"/>
</dbReference>
<evidence type="ECO:0000259" key="2">
    <source>
        <dbReference type="PROSITE" id="PS50086"/>
    </source>
</evidence>
<dbReference type="InterPro" id="IPR035969">
    <property type="entry name" value="Rab-GAP_TBC_sf"/>
</dbReference>
<keyword evidence="4" id="KW-1185">Reference proteome</keyword>
<feature type="domain" description="Rab-GAP TBC" evidence="2">
    <location>
        <begin position="43"/>
        <end position="236"/>
    </location>
</feature>
<dbReference type="Pfam" id="PF00566">
    <property type="entry name" value="RabGAP-TBC"/>
    <property type="match status" value="2"/>
</dbReference>